<accession>A0A410K1H6</accession>
<dbReference type="RefSeq" id="WP_128467403.1">
    <property type="nucleotide sequence ID" value="NZ_CP035108.1"/>
</dbReference>
<reference evidence="1 2" key="1">
    <citation type="submission" date="2019-01" db="EMBL/GenBank/DDBJ databases">
        <title>Geovibrio thiophilus DSM 11263, complete genome.</title>
        <authorList>
            <person name="Spring S."/>
            <person name="Bunk B."/>
            <person name="Sproer C."/>
        </authorList>
    </citation>
    <scope>NUCLEOTIDE SEQUENCE [LARGE SCALE GENOMIC DNA]</scope>
    <source>
        <strain evidence="1 2">DSM 11263</strain>
    </source>
</reference>
<sequence length="289" mass="31037">MELNVYLSRENWQPEGLCTVRGRSDGTEFSEAEGSLALPKILDVYLDSDGTAHADSMSVLLSDGTESDEFLLHNPPCAKSPVRKGSLSYAAEDGELVFSFPRLAFSGLSRYVIRFGAASVSYLTPARIGEITGTAPGFTGSSPETLTLRFTDTGIAPGETASVSFTLLGGGEELMYRSSVFETSVWTSAKITGCGLYKDDAFYEGGEGAEFDGERFTHEDFRWAVEFRGMPYALKAADFTRFVMNERAAVVKNGLGGSAPTTGKASSGSVRDVLEEGDMIVPFVFYGGV</sequence>
<proteinExistence type="predicted"/>
<dbReference type="AlphaFoldDB" id="A0A410K1H6"/>
<name>A0A410K1H6_9BACT</name>
<dbReference type="EMBL" id="CP035108">
    <property type="protein sequence ID" value="QAR34098.1"/>
    <property type="molecule type" value="Genomic_DNA"/>
</dbReference>
<dbReference type="KEGG" id="gtl:EP073_11995"/>
<evidence type="ECO:0000313" key="1">
    <source>
        <dbReference type="EMBL" id="QAR34098.1"/>
    </source>
</evidence>
<gene>
    <name evidence="1" type="ORF">EP073_11995</name>
</gene>
<protein>
    <submittedName>
        <fullName evidence="1">Uncharacterized protein</fullName>
    </submittedName>
</protein>
<evidence type="ECO:0000313" key="2">
    <source>
        <dbReference type="Proteomes" id="UP000287502"/>
    </source>
</evidence>
<dbReference type="Proteomes" id="UP000287502">
    <property type="component" value="Chromosome"/>
</dbReference>
<keyword evidence="2" id="KW-1185">Reference proteome</keyword>
<organism evidence="1 2">
    <name type="scientific">Geovibrio thiophilus</name>
    <dbReference type="NCBI Taxonomy" id="139438"/>
    <lineage>
        <taxon>Bacteria</taxon>
        <taxon>Pseudomonadati</taxon>
        <taxon>Deferribacterota</taxon>
        <taxon>Deferribacteres</taxon>
        <taxon>Deferribacterales</taxon>
        <taxon>Geovibrionaceae</taxon>
        <taxon>Geovibrio</taxon>
    </lineage>
</organism>